<protein>
    <submittedName>
        <fullName evidence="2">Uncharacterized protein</fullName>
    </submittedName>
</protein>
<evidence type="ECO:0000256" key="1">
    <source>
        <dbReference type="SAM" id="MobiDB-lite"/>
    </source>
</evidence>
<proteinExistence type="predicted"/>
<evidence type="ECO:0000313" key="2">
    <source>
        <dbReference type="EMBL" id="SNT61246.1"/>
    </source>
</evidence>
<gene>
    <name evidence="2" type="ORF">SAMN05421812_11337</name>
</gene>
<accession>A0A239P2E4</accession>
<reference evidence="2 3" key="1">
    <citation type="submission" date="2017-06" db="EMBL/GenBank/DDBJ databases">
        <authorList>
            <person name="Kim H.J."/>
            <person name="Triplett B.A."/>
        </authorList>
    </citation>
    <scope>NUCLEOTIDE SEQUENCE [LARGE SCALE GENOMIC DNA]</scope>
    <source>
        <strain evidence="2 3">CGMCC 4.5593</strain>
    </source>
</reference>
<keyword evidence="3" id="KW-1185">Reference proteome</keyword>
<dbReference type="EMBL" id="FZPH01000013">
    <property type="protein sequence ID" value="SNT61246.1"/>
    <property type="molecule type" value="Genomic_DNA"/>
</dbReference>
<name>A0A239P2E4_9ACTN</name>
<organism evidence="2 3">
    <name type="scientific">Asanoa hainanensis</name>
    <dbReference type="NCBI Taxonomy" id="560556"/>
    <lineage>
        <taxon>Bacteria</taxon>
        <taxon>Bacillati</taxon>
        <taxon>Actinomycetota</taxon>
        <taxon>Actinomycetes</taxon>
        <taxon>Micromonosporales</taxon>
        <taxon>Micromonosporaceae</taxon>
        <taxon>Asanoa</taxon>
    </lineage>
</organism>
<dbReference type="AlphaFoldDB" id="A0A239P2E4"/>
<dbReference type="RefSeq" id="WP_179266408.1">
    <property type="nucleotide sequence ID" value="NZ_FZPH01000013.1"/>
</dbReference>
<dbReference type="Proteomes" id="UP000198362">
    <property type="component" value="Unassembled WGS sequence"/>
</dbReference>
<sequence>MNRAQSPATPDDDRPVDLSGDDFVLPEQTSDDTDRGWGERTDTNDERLWEDKPPHWG</sequence>
<feature type="region of interest" description="Disordered" evidence="1">
    <location>
        <begin position="1"/>
        <end position="57"/>
    </location>
</feature>
<feature type="compositionally biased region" description="Basic and acidic residues" evidence="1">
    <location>
        <begin position="32"/>
        <end position="57"/>
    </location>
</feature>
<evidence type="ECO:0000313" key="3">
    <source>
        <dbReference type="Proteomes" id="UP000198362"/>
    </source>
</evidence>